<dbReference type="Proteomes" id="UP000694864">
    <property type="component" value="Chromosome 16"/>
</dbReference>
<dbReference type="GeneID" id="109129468"/>
<dbReference type="Gene3D" id="3.60.10.10">
    <property type="entry name" value="Endonuclease/exonuclease/phosphatase"/>
    <property type="match status" value="1"/>
</dbReference>
<dbReference type="PANTHER" id="PTHR33710:SF77">
    <property type="entry name" value="DNASE I-LIKE SUPERFAMILY PROTEIN"/>
    <property type="match status" value="1"/>
</dbReference>
<dbReference type="PANTHER" id="PTHR33710">
    <property type="entry name" value="BNAC02G09200D PROTEIN"/>
    <property type="match status" value="1"/>
</dbReference>
<reference evidence="2" key="2">
    <citation type="submission" date="2025-08" db="UniProtKB">
        <authorList>
            <consortium name="RefSeq"/>
        </authorList>
    </citation>
    <scope>IDENTIFICATION</scope>
    <source>
        <tissue evidence="2">Leaf</tissue>
    </source>
</reference>
<name>A0ABM1R2N2_CAMSA</name>
<sequence length="285" mass="32887">MYLVRLPFVANELVISVVYASSVSNMARKPLWAELQSLASSPLVQDKPWSVLGDFKQILYPHEHSNMDQHAQPPGMLDISRCFSLSALSDLQYCGNTFTWSNKQDAGFVAKKLDRIMVNDSWLSLFPLSLAVFGEPGFSDHSPCCLFLDSHKPKKKIPFKFLSLLNRHPEFAGLIKVWWDNLNFDCSEMLKLSKRLKELKPVIREFSRENYSNLEKRVREAYDRLITCQQSLLSDPSPPRILQESKAHQTWCTLALAEESFLRQKSRICWLEEGDKNSKFFHRAV</sequence>
<dbReference type="RefSeq" id="XP_019093270.1">
    <property type="nucleotide sequence ID" value="XM_019237725.1"/>
</dbReference>
<reference evidence="1" key="1">
    <citation type="journal article" date="2014" name="Nat. Commun.">
        <title>The emerging biofuel crop Camelina sativa retains a highly undifferentiated hexaploid genome structure.</title>
        <authorList>
            <person name="Kagale S."/>
            <person name="Koh C."/>
            <person name="Nixon J."/>
            <person name="Bollina V."/>
            <person name="Clarke W.E."/>
            <person name="Tuteja R."/>
            <person name="Spillane C."/>
            <person name="Robinson S.J."/>
            <person name="Links M.G."/>
            <person name="Clarke C."/>
            <person name="Higgins E.E."/>
            <person name="Huebert T."/>
            <person name="Sharpe A.G."/>
            <person name="Parkin I.A."/>
        </authorList>
    </citation>
    <scope>NUCLEOTIDE SEQUENCE [LARGE SCALE GENOMIC DNA]</scope>
    <source>
        <strain evidence="1">cv. DH55</strain>
    </source>
</reference>
<protein>
    <submittedName>
        <fullName evidence="2">Uncharacterized protein LOC109129468</fullName>
    </submittedName>
</protein>
<dbReference type="InterPro" id="IPR036691">
    <property type="entry name" value="Endo/exonu/phosph_ase_sf"/>
</dbReference>
<keyword evidence="1" id="KW-1185">Reference proteome</keyword>
<proteinExistence type="predicted"/>
<organism evidence="1 2">
    <name type="scientific">Camelina sativa</name>
    <name type="common">False flax</name>
    <name type="synonym">Myagrum sativum</name>
    <dbReference type="NCBI Taxonomy" id="90675"/>
    <lineage>
        <taxon>Eukaryota</taxon>
        <taxon>Viridiplantae</taxon>
        <taxon>Streptophyta</taxon>
        <taxon>Embryophyta</taxon>
        <taxon>Tracheophyta</taxon>
        <taxon>Spermatophyta</taxon>
        <taxon>Magnoliopsida</taxon>
        <taxon>eudicotyledons</taxon>
        <taxon>Gunneridae</taxon>
        <taxon>Pentapetalae</taxon>
        <taxon>rosids</taxon>
        <taxon>malvids</taxon>
        <taxon>Brassicales</taxon>
        <taxon>Brassicaceae</taxon>
        <taxon>Camelineae</taxon>
        <taxon>Camelina</taxon>
    </lineage>
</organism>
<gene>
    <name evidence="2" type="primary">LOC109129468</name>
</gene>
<evidence type="ECO:0000313" key="1">
    <source>
        <dbReference type="Proteomes" id="UP000694864"/>
    </source>
</evidence>
<evidence type="ECO:0000313" key="2">
    <source>
        <dbReference type="RefSeq" id="XP_019093270.1"/>
    </source>
</evidence>
<dbReference type="SUPFAM" id="SSF56219">
    <property type="entry name" value="DNase I-like"/>
    <property type="match status" value="1"/>
</dbReference>
<accession>A0ABM1R2N2</accession>